<evidence type="ECO:0000256" key="1">
    <source>
        <dbReference type="ARBA" id="ARBA00022679"/>
    </source>
</evidence>
<protein>
    <submittedName>
        <fullName evidence="4">Permease</fullName>
    </submittedName>
</protein>
<keyword evidence="1" id="KW-0808">Transferase</keyword>
<organism evidence="4 5">
    <name type="scientific">Phycicoccus endophyticus</name>
    <dbReference type="NCBI Taxonomy" id="1690220"/>
    <lineage>
        <taxon>Bacteria</taxon>
        <taxon>Bacillati</taxon>
        <taxon>Actinomycetota</taxon>
        <taxon>Actinomycetes</taxon>
        <taxon>Micrococcales</taxon>
        <taxon>Intrasporangiaceae</taxon>
        <taxon>Phycicoccus</taxon>
    </lineage>
</organism>
<sequence>MLTHESAEVVGGGAVAMDDILLIDGLIGDGKGRVIARERRVGGNIAVALVAAARAGARCSFVGRLPDPASVPQILDLLGEEGVDVSNAETSRTTRPIASVVLVGRDGRRFVAYDDETDLGLPTTLDLTVVARAKVLMLDEYGIAGGLRAAEAARDAGVDVVVDIESAAQPESRLLAALSNHLVVPVALATRMTGHASPPDAVNALWREDRTAVIVTDGANGCWYRVGAHVGPPGVHHQPAKPVQVVDTTGCGDVFHGAYAAHLARGATPAQCVAAATEAAAECATHPGGISPRVSGATHRL</sequence>
<reference evidence="4 5" key="1">
    <citation type="submission" date="2020-08" db="EMBL/GenBank/DDBJ databases">
        <title>Genome sequence of Phycicoccus endophyticus JCM 31784T.</title>
        <authorList>
            <person name="Hyun D.-W."/>
            <person name="Bae J.-W."/>
        </authorList>
    </citation>
    <scope>NUCLEOTIDE SEQUENCE [LARGE SCALE GENOMIC DNA]</scope>
    <source>
        <strain evidence="4 5">JCM 31784</strain>
    </source>
</reference>
<gene>
    <name evidence="4" type="ORF">H9L10_15150</name>
</gene>
<proteinExistence type="predicted"/>
<evidence type="ECO:0000313" key="4">
    <source>
        <dbReference type="EMBL" id="QNN49493.1"/>
    </source>
</evidence>
<dbReference type="SUPFAM" id="SSF53613">
    <property type="entry name" value="Ribokinase-like"/>
    <property type="match status" value="1"/>
</dbReference>
<evidence type="ECO:0000259" key="3">
    <source>
        <dbReference type="Pfam" id="PF00294"/>
    </source>
</evidence>
<dbReference type="Pfam" id="PF00294">
    <property type="entry name" value="PfkB"/>
    <property type="match status" value="1"/>
</dbReference>
<dbReference type="InterPro" id="IPR029056">
    <property type="entry name" value="Ribokinase-like"/>
</dbReference>
<dbReference type="PANTHER" id="PTHR10584:SF157">
    <property type="entry name" value="SULFOFRUCTOSE KINASE"/>
    <property type="match status" value="1"/>
</dbReference>
<dbReference type="KEGG" id="pei:H9L10_15150"/>
<accession>A0A7G9R1L8</accession>
<dbReference type="AlphaFoldDB" id="A0A7G9R1L8"/>
<evidence type="ECO:0000313" key="5">
    <source>
        <dbReference type="Proteomes" id="UP000515976"/>
    </source>
</evidence>
<dbReference type="PANTHER" id="PTHR10584">
    <property type="entry name" value="SUGAR KINASE"/>
    <property type="match status" value="1"/>
</dbReference>
<dbReference type="RefSeq" id="WP_166099268.1">
    <property type="nucleotide sequence ID" value="NZ_BMMY01000005.1"/>
</dbReference>
<feature type="domain" description="Carbohydrate kinase PfkB" evidence="3">
    <location>
        <begin position="19"/>
        <end position="292"/>
    </location>
</feature>
<dbReference type="GO" id="GO:0005829">
    <property type="term" value="C:cytosol"/>
    <property type="evidence" value="ECO:0007669"/>
    <property type="project" value="TreeGrafter"/>
</dbReference>
<dbReference type="InterPro" id="IPR011611">
    <property type="entry name" value="PfkB_dom"/>
</dbReference>
<dbReference type="EMBL" id="CP060712">
    <property type="protein sequence ID" value="QNN49493.1"/>
    <property type="molecule type" value="Genomic_DNA"/>
</dbReference>
<dbReference type="Gene3D" id="3.40.1190.20">
    <property type="match status" value="1"/>
</dbReference>
<keyword evidence="5" id="KW-1185">Reference proteome</keyword>
<dbReference type="Proteomes" id="UP000515976">
    <property type="component" value="Chromosome"/>
</dbReference>
<evidence type="ECO:0000256" key="2">
    <source>
        <dbReference type="ARBA" id="ARBA00022777"/>
    </source>
</evidence>
<keyword evidence="2" id="KW-0418">Kinase</keyword>
<name>A0A7G9R1L8_9MICO</name>
<dbReference type="GO" id="GO:0016301">
    <property type="term" value="F:kinase activity"/>
    <property type="evidence" value="ECO:0007669"/>
    <property type="project" value="UniProtKB-KW"/>
</dbReference>